<dbReference type="Gene3D" id="2.60.40.1730">
    <property type="entry name" value="tricorn interacting facor f3 domain"/>
    <property type="match status" value="1"/>
</dbReference>
<feature type="domain" description="Peptidase M1 membrane alanine aminopeptidase" evidence="18">
    <location>
        <begin position="277"/>
        <end position="488"/>
    </location>
</feature>
<evidence type="ECO:0000256" key="5">
    <source>
        <dbReference type="ARBA" id="ARBA00022670"/>
    </source>
</evidence>
<keyword evidence="8 17" id="KW-0378">Hydrolase</keyword>
<feature type="binding site" evidence="15">
    <location>
        <position position="351"/>
    </location>
    <ligand>
        <name>Zn(2+)</name>
        <dbReference type="ChEBI" id="CHEBI:29105"/>
        <note>catalytic</note>
    </ligand>
</feature>
<keyword evidence="3" id="KW-1003">Cell membrane</keyword>
<evidence type="ECO:0000313" key="21">
    <source>
        <dbReference type="EMBL" id="KAH8358869.1"/>
    </source>
</evidence>
<dbReference type="Pfam" id="PF17900">
    <property type="entry name" value="Peptidase_M1_N"/>
    <property type="match status" value="1"/>
</dbReference>
<dbReference type="PANTHER" id="PTHR11533">
    <property type="entry name" value="PROTEASE M1 ZINC METALLOPROTEASE"/>
    <property type="match status" value="1"/>
</dbReference>
<keyword evidence="22" id="KW-1185">Reference proteome</keyword>
<keyword evidence="17" id="KW-1133">Transmembrane helix</keyword>
<dbReference type="Pfam" id="PF11838">
    <property type="entry name" value="ERAP1_C"/>
    <property type="match status" value="1"/>
</dbReference>
<evidence type="ECO:0000256" key="6">
    <source>
        <dbReference type="ARBA" id="ARBA00022723"/>
    </source>
</evidence>
<evidence type="ECO:0000256" key="16">
    <source>
        <dbReference type="PIRSR" id="PIRSR634016-4"/>
    </source>
</evidence>
<evidence type="ECO:0000256" key="14">
    <source>
        <dbReference type="PIRSR" id="PIRSR634016-1"/>
    </source>
</evidence>
<keyword evidence="17" id="KW-0812">Transmembrane</keyword>
<evidence type="ECO:0000259" key="20">
    <source>
        <dbReference type="Pfam" id="PF17900"/>
    </source>
</evidence>
<dbReference type="FunFam" id="2.60.40.1910:FF:000008">
    <property type="entry name" value="Aminopeptidase"/>
    <property type="match status" value="1"/>
</dbReference>
<evidence type="ECO:0000256" key="11">
    <source>
        <dbReference type="ARBA" id="ARBA00023136"/>
    </source>
</evidence>
<dbReference type="SUPFAM" id="SSF63737">
    <property type="entry name" value="Leukotriene A4 hydrolase N-terminal domain"/>
    <property type="match status" value="1"/>
</dbReference>
<comment type="cofactor">
    <cofactor evidence="15 17">
        <name>Zn(2+)</name>
        <dbReference type="ChEBI" id="CHEBI:29105"/>
    </cofactor>
    <text evidence="15 17">Binds 1 zinc ion per subunit.</text>
</comment>
<keyword evidence="13" id="KW-0449">Lipoprotein</keyword>
<dbReference type="SUPFAM" id="SSF55486">
    <property type="entry name" value="Metalloproteases ('zincins'), catalytic domain"/>
    <property type="match status" value="1"/>
</dbReference>
<dbReference type="GO" id="GO:0005886">
    <property type="term" value="C:plasma membrane"/>
    <property type="evidence" value="ECO:0007669"/>
    <property type="project" value="UniProtKB-SubCell"/>
</dbReference>
<keyword evidence="7" id="KW-0732">Signal</keyword>
<dbReference type="Gene3D" id="1.25.50.20">
    <property type="match status" value="1"/>
</dbReference>
<evidence type="ECO:0000259" key="18">
    <source>
        <dbReference type="Pfam" id="PF01433"/>
    </source>
</evidence>
<dbReference type="GO" id="GO:0098552">
    <property type="term" value="C:side of membrane"/>
    <property type="evidence" value="ECO:0007669"/>
    <property type="project" value="UniProtKB-KW"/>
</dbReference>
<dbReference type="FunFam" id="2.60.40.1730:FF:000013">
    <property type="entry name" value="Aminopeptidase"/>
    <property type="match status" value="1"/>
</dbReference>
<keyword evidence="11 17" id="KW-0472">Membrane</keyword>
<dbReference type="GO" id="GO:0070006">
    <property type="term" value="F:metalloaminopeptidase activity"/>
    <property type="evidence" value="ECO:0007669"/>
    <property type="project" value="TreeGrafter"/>
</dbReference>
<evidence type="ECO:0000256" key="2">
    <source>
        <dbReference type="ARBA" id="ARBA00010136"/>
    </source>
</evidence>
<dbReference type="GO" id="GO:0043171">
    <property type="term" value="P:peptide catabolic process"/>
    <property type="evidence" value="ECO:0007669"/>
    <property type="project" value="TreeGrafter"/>
</dbReference>
<evidence type="ECO:0000256" key="15">
    <source>
        <dbReference type="PIRSR" id="PIRSR634016-3"/>
    </source>
</evidence>
<organism evidence="21 22">
    <name type="scientific">Drosophila rubida</name>
    <dbReference type="NCBI Taxonomy" id="30044"/>
    <lineage>
        <taxon>Eukaryota</taxon>
        <taxon>Metazoa</taxon>
        <taxon>Ecdysozoa</taxon>
        <taxon>Arthropoda</taxon>
        <taxon>Hexapoda</taxon>
        <taxon>Insecta</taxon>
        <taxon>Pterygota</taxon>
        <taxon>Neoptera</taxon>
        <taxon>Endopterygota</taxon>
        <taxon>Diptera</taxon>
        <taxon>Brachycera</taxon>
        <taxon>Muscomorpha</taxon>
        <taxon>Ephydroidea</taxon>
        <taxon>Drosophilidae</taxon>
        <taxon>Drosophila</taxon>
    </lineage>
</organism>
<dbReference type="PANTHER" id="PTHR11533:SF301">
    <property type="entry name" value="AMINOPEPTIDASE"/>
    <property type="match status" value="1"/>
</dbReference>
<evidence type="ECO:0000256" key="3">
    <source>
        <dbReference type="ARBA" id="ARBA00022475"/>
    </source>
</evidence>
<keyword evidence="6 15" id="KW-0479">Metal-binding</keyword>
<feature type="binding site" evidence="15">
    <location>
        <position position="374"/>
    </location>
    <ligand>
        <name>Zn(2+)</name>
        <dbReference type="ChEBI" id="CHEBI:29105"/>
        <note>catalytic</note>
    </ligand>
</feature>
<feature type="domain" description="ERAP1-like C-terminal" evidence="19">
    <location>
        <begin position="583"/>
        <end position="884"/>
    </location>
</feature>
<evidence type="ECO:0000256" key="9">
    <source>
        <dbReference type="ARBA" id="ARBA00022833"/>
    </source>
</evidence>
<keyword evidence="17" id="KW-0031">Aminopeptidase</keyword>
<dbReference type="InterPro" id="IPR042097">
    <property type="entry name" value="Aminopeptidase_N-like_N_sf"/>
</dbReference>
<dbReference type="InterPro" id="IPR045357">
    <property type="entry name" value="Aminopeptidase_N-like_N"/>
</dbReference>
<gene>
    <name evidence="21" type="ORF">KR093_002955</name>
</gene>
<evidence type="ECO:0000313" key="22">
    <source>
        <dbReference type="Proteomes" id="UP001200034"/>
    </source>
</evidence>
<dbReference type="EC" id="3.4.11.-" evidence="17"/>
<dbReference type="Pfam" id="PF01433">
    <property type="entry name" value="Peptidase_M1"/>
    <property type="match status" value="1"/>
</dbReference>
<keyword evidence="9 15" id="KW-0862">Zinc</keyword>
<dbReference type="EMBL" id="JAJJHW010003409">
    <property type="protein sequence ID" value="KAH8358869.1"/>
    <property type="molecule type" value="Genomic_DNA"/>
</dbReference>
<feature type="non-terminal residue" evidence="21">
    <location>
        <position position="1"/>
    </location>
</feature>
<dbReference type="InterPro" id="IPR027268">
    <property type="entry name" value="Peptidase_M4/M1_CTD_sf"/>
</dbReference>
<keyword evidence="10 17" id="KW-0482">Metalloprotease</keyword>
<evidence type="ECO:0000256" key="10">
    <source>
        <dbReference type="ARBA" id="ARBA00023049"/>
    </source>
</evidence>
<evidence type="ECO:0000256" key="4">
    <source>
        <dbReference type="ARBA" id="ARBA00022622"/>
    </source>
</evidence>
<dbReference type="InterPro" id="IPR034016">
    <property type="entry name" value="M1_APN-typ"/>
</dbReference>
<dbReference type="GO" id="GO:0005737">
    <property type="term" value="C:cytoplasm"/>
    <property type="evidence" value="ECO:0007669"/>
    <property type="project" value="TreeGrafter"/>
</dbReference>
<dbReference type="Gene3D" id="1.10.390.10">
    <property type="entry name" value="Neutral Protease Domain 2"/>
    <property type="match status" value="1"/>
</dbReference>
<sequence>LLGQRTTLSLQLALTMKGSGVGMRLLVAVISVTLIASAESAGYRLSNNVRPSYYNLTINIQGDASNPSSTFDGQVAITLQTNQSNLLEITLHKDALNISSCSLYSKTGVLQQSVATSSLKYDQATQQLTVPLSQALTVNENYTLHFQFTGTVRTDMVGLFSASYVEPATGKTKWVLLTQMQRLNARLVFPCFDEPALKAQFEVHIGRPSGFNSISNTNLINTTSEANNRYVDHFDVTPIMSTYLLAFVISEYQARGSPSDLAIYSRPEYYSKTEDSYNIGQRVVAAYNEVFKMPYKQLGNEVLQFATSPRFPHNGMENWGLIIYSDNVLVRDPGYTDGLKEKEFSTRIIAHETSHMWFGNSVTFSWWSYFWLNEAFARYYEYFMANELCPEYQLDQQFVVRQLQMILRTDAMPSQPMSSPEASVQTPAEIAHKFSSIAYAKGASIVRMWRNIMGGDNFDKSIQSYLKEYHLNNTRPSDLFAHLKQNWPAKPNVDLDVFFTDFTEQEGYPMITVNFTENNHRAVLRQKRFLSNPGDGSNATIKYTIPITFATNLKPTFQNMTPGIYFMKNITQVQLNSQDELDWIILNVKQSNYYRVLYDTPILNNIQLALTQSDHSSIPVESRAQLVDDLFNFAYAKMLDYVEVFQFVEYMSKEVSYIPWYAAYNGMERVAKRLTPQQLTNFEKYLKDITSAVYTKLGVNSKNNDVVLDVYNRELQVSWLCKYQNAACNNDVKQSFEQNLEKPTPDYRETYYCAAARTTGYARVLELYQKETNSGERELLWRAASCTRDYRNHYTTQILGKSTTVAEKIEGLAQMYEQNPDLVSAIFAMITEDIQLLYSALGTWSATAEVLSDLADYFTTTEQQKQFSDFIDKNSALFGTSVSILKTAQTTVSANLLWADQRLGKFVNFLASRNGAAGLTIATALLMTMSALISCLLK</sequence>
<dbReference type="GO" id="GO:0008270">
    <property type="term" value="F:zinc ion binding"/>
    <property type="evidence" value="ECO:0007669"/>
    <property type="project" value="UniProtKB-UniRule"/>
</dbReference>
<feature type="transmembrane region" description="Helical" evidence="17">
    <location>
        <begin position="915"/>
        <end position="937"/>
    </location>
</feature>
<feature type="domain" description="Aminopeptidase N-like N-terminal" evidence="20">
    <location>
        <begin position="51"/>
        <end position="244"/>
    </location>
</feature>
<dbReference type="GO" id="GO:0006508">
    <property type="term" value="P:proteolysis"/>
    <property type="evidence" value="ECO:0007669"/>
    <property type="project" value="UniProtKB-KW"/>
</dbReference>
<evidence type="ECO:0000256" key="1">
    <source>
        <dbReference type="ARBA" id="ARBA00004609"/>
    </source>
</evidence>
<name>A0AAD4PGP1_9MUSC</name>
<accession>A0AAD4PGP1</accession>
<keyword evidence="4" id="KW-0336">GPI-anchor</keyword>
<feature type="active site" description="Proton acceptor" evidence="14">
    <location>
        <position position="352"/>
    </location>
</feature>
<dbReference type="GO" id="GO:0005615">
    <property type="term" value="C:extracellular space"/>
    <property type="evidence" value="ECO:0007669"/>
    <property type="project" value="TreeGrafter"/>
</dbReference>
<evidence type="ECO:0000256" key="12">
    <source>
        <dbReference type="ARBA" id="ARBA00023180"/>
    </source>
</evidence>
<comment type="caution">
    <text evidence="21">The sequence shown here is derived from an EMBL/GenBank/DDBJ whole genome shotgun (WGS) entry which is preliminary data.</text>
</comment>
<dbReference type="InterPro" id="IPR001930">
    <property type="entry name" value="Peptidase_M1"/>
</dbReference>
<dbReference type="Proteomes" id="UP001200034">
    <property type="component" value="Unassembled WGS sequence"/>
</dbReference>
<feature type="site" description="Transition state stabilizer" evidence="16">
    <location>
        <position position="439"/>
    </location>
</feature>
<dbReference type="InterPro" id="IPR014782">
    <property type="entry name" value="Peptidase_M1_dom"/>
</dbReference>
<dbReference type="InterPro" id="IPR024571">
    <property type="entry name" value="ERAP1-like_C_dom"/>
</dbReference>
<evidence type="ECO:0000256" key="7">
    <source>
        <dbReference type="ARBA" id="ARBA00022729"/>
    </source>
</evidence>
<protein>
    <recommendedName>
        <fullName evidence="17">Aminopeptidase</fullName>
        <ecNumber evidence="17">3.4.11.-</ecNumber>
    </recommendedName>
</protein>
<keyword evidence="12" id="KW-0325">Glycoprotein</keyword>
<comment type="subcellular location">
    <subcellularLocation>
        <location evidence="1">Cell membrane</location>
        <topology evidence="1">Lipid-anchor</topology>
        <topology evidence="1">GPI-anchor</topology>
    </subcellularLocation>
</comment>
<dbReference type="CDD" id="cd09601">
    <property type="entry name" value="M1_APN-Q_like"/>
    <property type="match status" value="1"/>
</dbReference>
<feature type="binding site" evidence="15">
    <location>
        <position position="355"/>
    </location>
    <ligand>
        <name>Zn(2+)</name>
        <dbReference type="ChEBI" id="CHEBI:29105"/>
        <note>catalytic</note>
    </ligand>
</feature>
<evidence type="ECO:0000256" key="8">
    <source>
        <dbReference type="ARBA" id="ARBA00022801"/>
    </source>
</evidence>
<evidence type="ECO:0000256" key="17">
    <source>
        <dbReference type="RuleBase" id="RU364040"/>
    </source>
</evidence>
<evidence type="ECO:0000256" key="13">
    <source>
        <dbReference type="ARBA" id="ARBA00023288"/>
    </source>
</evidence>
<dbReference type="PRINTS" id="PR00756">
    <property type="entry name" value="ALADIPTASE"/>
</dbReference>
<comment type="similarity">
    <text evidence="2 17">Belongs to the peptidase M1 family.</text>
</comment>
<reference evidence="21" key="1">
    <citation type="journal article" date="2021" name="Mol. Ecol. Resour.">
        <title>Phylogenomic analyses of the genus Drosophila reveals genomic signals of climate adaptation.</title>
        <authorList>
            <person name="Li F."/>
            <person name="Rane R.V."/>
            <person name="Luria V."/>
            <person name="Xiong Z."/>
            <person name="Chen J."/>
            <person name="Li Z."/>
            <person name="Catullo R.A."/>
            <person name="Griffin P.C."/>
            <person name="Schiffer M."/>
            <person name="Pearce S."/>
            <person name="Lee S.F."/>
            <person name="McElroy K."/>
            <person name="Stocker A."/>
            <person name="Shirriffs J."/>
            <person name="Cockerell F."/>
            <person name="Coppin C."/>
            <person name="Sgro C.M."/>
            <person name="Karger A."/>
            <person name="Cain J.W."/>
            <person name="Weber J.A."/>
            <person name="Santpere G."/>
            <person name="Kirschner M.W."/>
            <person name="Hoffmann A.A."/>
            <person name="Oakeshott J.G."/>
            <person name="Zhang G."/>
        </authorList>
    </citation>
    <scope>NUCLEOTIDE SEQUENCE</scope>
    <source>
        <strain evidence="21">BGI-SZ-2011g</strain>
    </source>
</reference>
<dbReference type="AlphaFoldDB" id="A0AAD4PGP1"/>
<dbReference type="Gene3D" id="2.60.40.1910">
    <property type="match status" value="1"/>
</dbReference>
<proteinExistence type="inferred from homology"/>
<evidence type="ECO:0000259" key="19">
    <source>
        <dbReference type="Pfam" id="PF11838"/>
    </source>
</evidence>
<dbReference type="InterPro" id="IPR050344">
    <property type="entry name" value="Peptidase_M1_aminopeptidases"/>
</dbReference>
<dbReference type="GO" id="GO:0042277">
    <property type="term" value="F:peptide binding"/>
    <property type="evidence" value="ECO:0007669"/>
    <property type="project" value="TreeGrafter"/>
</dbReference>
<keyword evidence="5 17" id="KW-0645">Protease</keyword>